<sequence>MKTPRGSTLSTVGVDLCEWTYERKPLKGSNVRDRSLSRSRLVQVSNTNNKNSLLGVNLGPIT</sequence>
<evidence type="ECO:0000313" key="1">
    <source>
        <dbReference type="EMBL" id="OTF83281.1"/>
    </source>
</evidence>
<proteinExistence type="predicted"/>
<evidence type="ECO:0000313" key="2">
    <source>
        <dbReference type="Proteomes" id="UP000194236"/>
    </source>
</evidence>
<dbReference type="AlphaFoldDB" id="A0A1Y3BQP2"/>
<accession>A0A1Y3BQP2</accession>
<feature type="non-terminal residue" evidence="1">
    <location>
        <position position="62"/>
    </location>
</feature>
<protein>
    <submittedName>
        <fullName evidence="1">Uncharacterized protein</fullName>
    </submittedName>
</protein>
<comment type="caution">
    <text evidence="1">The sequence shown here is derived from an EMBL/GenBank/DDBJ whole genome shotgun (WGS) entry which is preliminary data.</text>
</comment>
<keyword evidence="2" id="KW-1185">Reference proteome</keyword>
<organism evidence="1 2">
    <name type="scientific">Euroglyphus maynei</name>
    <name type="common">Mayne's house dust mite</name>
    <dbReference type="NCBI Taxonomy" id="6958"/>
    <lineage>
        <taxon>Eukaryota</taxon>
        <taxon>Metazoa</taxon>
        <taxon>Ecdysozoa</taxon>
        <taxon>Arthropoda</taxon>
        <taxon>Chelicerata</taxon>
        <taxon>Arachnida</taxon>
        <taxon>Acari</taxon>
        <taxon>Acariformes</taxon>
        <taxon>Sarcoptiformes</taxon>
        <taxon>Astigmata</taxon>
        <taxon>Psoroptidia</taxon>
        <taxon>Analgoidea</taxon>
        <taxon>Pyroglyphidae</taxon>
        <taxon>Pyroglyphinae</taxon>
        <taxon>Euroglyphus</taxon>
    </lineage>
</organism>
<dbReference type="EMBL" id="MUJZ01004339">
    <property type="protein sequence ID" value="OTF83281.1"/>
    <property type="molecule type" value="Genomic_DNA"/>
</dbReference>
<gene>
    <name evidence="1" type="ORF">BLA29_015460</name>
</gene>
<name>A0A1Y3BQP2_EURMA</name>
<dbReference type="Proteomes" id="UP000194236">
    <property type="component" value="Unassembled WGS sequence"/>
</dbReference>
<reference evidence="1 2" key="1">
    <citation type="submission" date="2017-03" db="EMBL/GenBank/DDBJ databases">
        <title>Genome Survey of Euroglyphus maynei.</title>
        <authorList>
            <person name="Arlian L.G."/>
            <person name="Morgan M.S."/>
            <person name="Rider S.D."/>
        </authorList>
    </citation>
    <scope>NUCLEOTIDE SEQUENCE [LARGE SCALE GENOMIC DNA]</scope>
    <source>
        <strain evidence="1">Arlian Lab</strain>
        <tissue evidence="1">Whole body</tissue>
    </source>
</reference>